<dbReference type="OrthoDB" id="9777169at2"/>
<evidence type="ECO:0000313" key="16">
    <source>
        <dbReference type="Proteomes" id="UP000075606"/>
    </source>
</evidence>
<feature type="coiled-coil region" evidence="13">
    <location>
        <begin position="762"/>
        <end position="821"/>
    </location>
</feature>
<dbReference type="HAMAP" id="MF_01480">
    <property type="entry name" value="Cas9"/>
    <property type="match status" value="1"/>
</dbReference>
<feature type="binding site" evidence="12">
    <location>
        <position position="1057"/>
    </location>
    <ligand>
        <name>Mg(2+)</name>
        <dbReference type="ChEBI" id="CHEBI:18420"/>
        <label>2</label>
    </ligand>
</feature>
<dbReference type="RefSeq" id="WP_068217077.1">
    <property type="nucleotide sequence ID" value="NZ_CP139724.1"/>
</dbReference>
<protein>
    <recommendedName>
        <fullName evidence="12">CRISPR-associated endonuclease Cas9</fullName>
        <ecNumber evidence="12">3.1.-.-</ecNumber>
    </recommendedName>
</protein>
<comment type="subunit">
    <text evidence="11 12">Monomer. Binds crRNA and tracrRNA.</text>
</comment>
<dbReference type="Pfam" id="PF16593">
    <property type="entry name" value="Cas9-BH"/>
    <property type="match status" value="1"/>
</dbReference>
<dbReference type="PROSITE" id="PS51749">
    <property type="entry name" value="HNH_CAS9"/>
    <property type="match status" value="1"/>
</dbReference>
<dbReference type="InterPro" id="IPR036397">
    <property type="entry name" value="RNaseH_sf"/>
</dbReference>
<keyword evidence="9 12" id="KW-0238">DNA-binding</keyword>
<dbReference type="GO" id="GO:0051607">
    <property type="term" value="P:defense response to virus"/>
    <property type="evidence" value="ECO:0007669"/>
    <property type="project" value="UniProtKB-UniRule"/>
</dbReference>
<keyword evidence="2 12" id="KW-0540">Nuclease</keyword>
<dbReference type="Pfam" id="PF18541">
    <property type="entry name" value="RuvC_III"/>
    <property type="match status" value="1"/>
</dbReference>
<evidence type="ECO:0000256" key="3">
    <source>
        <dbReference type="ARBA" id="ARBA00022723"/>
    </source>
</evidence>
<dbReference type="EC" id="3.1.-.-" evidence="12"/>
<evidence type="ECO:0000256" key="13">
    <source>
        <dbReference type="SAM" id="Coils"/>
    </source>
</evidence>
<reference evidence="15 16" key="1">
    <citation type="submission" date="2016-01" db="EMBL/GenBank/DDBJ databases">
        <title>Genome sequencing of Roseivirga spongicola UST030701-084.</title>
        <authorList>
            <person name="Selvaratnam C."/>
            <person name="Thevarajoo S."/>
            <person name="Goh K.M."/>
            <person name="Ee R."/>
            <person name="Chan K.-G."/>
            <person name="Chong C.S."/>
        </authorList>
    </citation>
    <scope>NUCLEOTIDE SEQUENCE [LARGE SCALE GENOMIC DNA]</scope>
    <source>
        <strain evidence="15 16">UST030701-084</strain>
    </source>
</reference>
<dbReference type="InterPro" id="IPR028629">
    <property type="entry name" value="Cas9"/>
</dbReference>
<keyword evidence="8 12" id="KW-0051">Antiviral defense</keyword>
<dbReference type="InterPro" id="IPR032239">
    <property type="entry name" value="Cas9-BH"/>
</dbReference>
<dbReference type="STRING" id="333140.AWW68_04565"/>
<feature type="binding site" evidence="12">
    <location>
        <position position="8"/>
    </location>
    <ligand>
        <name>Mg(2+)</name>
        <dbReference type="ChEBI" id="CHEBI:18420"/>
        <label>2</label>
    </ligand>
</feature>
<evidence type="ECO:0000256" key="6">
    <source>
        <dbReference type="ARBA" id="ARBA00022842"/>
    </source>
</evidence>
<evidence type="ECO:0000259" key="14">
    <source>
        <dbReference type="PROSITE" id="PS51749"/>
    </source>
</evidence>
<feature type="binding site" evidence="12">
    <location>
        <position position="747"/>
    </location>
    <ligand>
        <name>Mg(2+)</name>
        <dbReference type="ChEBI" id="CHEBI:18420"/>
        <label>1</label>
    </ligand>
</feature>
<feature type="domain" description="HNH Cas9-type" evidence="14">
    <location>
        <begin position="782"/>
        <end position="953"/>
    </location>
</feature>
<keyword evidence="3 12" id="KW-0479">Metal-binding</keyword>
<dbReference type="Gene3D" id="3.30.420.10">
    <property type="entry name" value="Ribonuclease H-like superfamily/Ribonuclease H"/>
    <property type="match status" value="2"/>
</dbReference>
<sequence length="1458" mass="170908">MKKILGLDLGTNSIGWALIEQDFESKAGKISGAGSRIIPMSQDILGTFETGQSYSQTADRTHYRSIRRLYQRTKLRRERLHRSLNVLGFLPEHYKNEIDFEQRKGQFYPNKEPKIAYYPEQVASKVKYQFLFKSSFLEMVEDFKRRGYNGAIPYDWTIYYLRKKALEKKIEKEELAWLLLNFNQKRGYYQLRGEEEDTNSNKKEEFYELKVSSVEQTHDTSPSGTWYNVHLQNGWVYRRKSKDSLKDWEGLNKKFIVTTHLNADGSEKLDKDGNVSRSFRAPKEDDWGLVKKRTESVLEKSGLHVGEFIYESLLENPEQKIRGSLIKTIERKYYKKELEAILDKQTSFHRELRNDALYKEATLELYPKNSAHRSNIKQRGFKYLFIEDIIFYQRPLKSQKHLIAHCQYEKRTYKNNGGETIEVSLQGAPKSHPSFQEFRIWQFISNLRFYDKEEIVEGQEVSITEKLLKSDSDFAELYHWLSHQREVDQNKTLKYFTQKKLIPKQKKDNPTIRWNFPEDKKYEMGEFKAQLLSRLEKVRNCQPDKFLTQKNELDLWHIIYSVTDKTEFEKALVTFAEKRELDSESFVENFKKFPPFKNDYASYSLKAIKKILPLMRRGKYWKAENLGPQTLQRIEKIVNGEADDKISIRARKLALHLNDTKSFQGLPTSLACYVAYNRHSENEENQKWQTPSDIDKYLKDFKQHSLRNPIVEQLITEALRVVRDIWKHYGQGQKDFFDEIHVELGREMKNPAIKRKKLSQKIQENENTNYRIKEVLRNLKENNIDAKPYSPSHQEILKIYEEGVYQSIENVEDEIEKIRKNNTPSSKDINRYRLWLEQGYISPYTGEVIPLSQLFSNQYEIEHIIPRSRFFDDSLANKVICESSVNALKDNKTALEFITNHGNEKVEFAGKTVEILSSDKYTEHCKRYFKRNRTKLKNLLSYDVPEGFINRQLNDSRFISKYVRNLLSNIVREEEEREAISKHILTIPGSITSQLKQDWGLNEKWNEVVTHRFERLNNLTGTTDFGFWDNKINAFRITVPKELSKGFNKKRIDHRHHTLDALVIAACTKDHVNYITSLNTERNNHSLVSKLRNTKKVLINGKERRIAKAYKLPWSSFPLDAKHQLETTVISFKQNLRVINKSSNKTWQWRNVNGEQKKKLIPQTKGDSWAIRKSMHKATVSAKVESVGKGKIKTTNRTPLGEIKGEKHVEKIYDARIREVIIPNHLNKYLDEKGKPNYEAAFSQSGIKQLNENIEVLNEGKPHAPIYKVPLFEVGSKFPVSEDAKSPKNQKYVEADKGTNLFFAVYWNEEKQKRNFETVPLHQVIVHQKQVASLPTEQRTSVPIKPELGLFLFSLSPNDLVYVPTEEEIENPHLVDLKNLSKDQTNRIYKMVSSTGNECHFIPHHISRLIMKYNAKQKVGEFGSLNKAEKAITGETIKEKCLKIQINSLGKLKTERIA</sequence>
<name>A0A150XH78_9BACT</name>
<keyword evidence="13" id="KW-0175">Coiled coil</keyword>
<evidence type="ECO:0000256" key="7">
    <source>
        <dbReference type="ARBA" id="ARBA00022884"/>
    </source>
</evidence>
<feature type="active site" description="For RuvC-like nuclease domain" evidence="12">
    <location>
        <position position="8"/>
    </location>
</feature>
<feature type="active site" description="Proton acceptor for HNH nuclease domain" evidence="12">
    <location>
        <position position="863"/>
    </location>
</feature>
<evidence type="ECO:0000256" key="10">
    <source>
        <dbReference type="ARBA" id="ARBA00023211"/>
    </source>
</evidence>
<dbReference type="GO" id="GO:0046872">
    <property type="term" value="F:metal ion binding"/>
    <property type="evidence" value="ECO:0007669"/>
    <property type="project" value="UniProtKB-UniRule"/>
</dbReference>
<dbReference type="Gene3D" id="1.10.30.50">
    <property type="match status" value="1"/>
</dbReference>
<feature type="binding site" evidence="12">
    <location>
        <position position="747"/>
    </location>
    <ligand>
        <name>Mg(2+)</name>
        <dbReference type="ChEBI" id="CHEBI:18420"/>
        <label>2</label>
    </ligand>
</feature>
<dbReference type="InterPro" id="IPR003615">
    <property type="entry name" value="HNH_nuc"/>
</dbReference>
<gene>
    <name evidence="12" type="primary">cas9</name>
    <name evidence="15" type="ORF">AWW68_04565</name>
</gene>
<comment type="caution">
    <text evidence="15">The sequence shown here is derived from an EMBL/GenBank/DDBJ whole genome shotgun (WGS) entry which is preliminary data.</text>
</comment>
<keyword evidence="10" id="KW-0464">Manganese</keyword>
<dbReference type="GO" id="GO:0003723">
    <property type="term" value="F:RNA binding"/>
    <property type="evidence" value="ECO:0007669"/>
    <property type="project" value="UniProtKB-UniRule"/>
</dbReference>
<evidence type="ECO:0000256" key="8">
    <source>
        <dbReference type="ARBA" id="ARBA00023118"/>
    </source>
</evidence>
<dbReference type="NCBIfam" id="TIGR01865">
    <property type="entry name" value="cas_Csn1"/>
    <property type="match status" value="1"/>
</dbReference>
<dbReference type="GO" id="GO:0003677">
    <property type="term" value="F:DNA binding"/>
    <property type="evidence" value="ECO:0007669"/>
    <property type="project" value="UniProtKB-UniRule"/>
</dbReference>
<evidence type="ECO:0000256" key="5">
    <source>
        <dbReference type="ARBA" id="ARBA00022801"/>
    </source>
</evidence>
<evidence type="ECO:0000256" key="2">
    <source>
        <dbReference type="ARBA" id="ARBA00022722"/>
    </source>
</evidence>
<feature type="binding site" evidence="12">
    <location>
        <position position="743"/>
    </location>
    <ligand>
        <name>Mg(2+)</name>
        <dbReference type="ChEBI" id="CHEBI:18420"/>
        <label>1</label>
    </ligand>
</feature>
<keyword evidence="5 12" id="KW-0378">Hydrolase</keyword>
<evidence type="ECO:0000256" key="1">
    <source>
        <dbReference type="ARBA" id="ARBA00001946"/>
    </source>
</evidence>
<keyword evidence="6 12" id="KW-0460">Magnesium</keyword>
<accession>A0A150XH78</accession>
<dbReference type="GO" id="GO:0043571">
    <property type="term" value="P:maintenance of CRISPR repeat elements"/>
    <property type="evidence" value="ECO:0007669"/>
    <property type="project" value="UniProtKB-UniRule"/>
</dbReference>
<evidence type="ECO:0000313" key="15">
    <source>
        <dbReference type="EMBL" id="KYG78046.1"/>
    </source>
</evidence>
<dbReference type="EMBL" id="LRPC01000001">
    <property type="protein sequence ID" value="KYG78046.1"/>
    <property type="molecule type" value="Genomic_DNA"/>
</dbReference>
<feature type="binding site" evidence="12">
    <location>
        <position position="8"/>
    </location>
    <ligand>
        <name>Mg(2+)</name>
        <dbReference type="ChEBI" id="CHEBI:18420"/>
        <label>1</label>
    </ligand>
</feature>
<keyword evidence="16" id="KW-1185">Reference proteome</keyword>
<dbReference type="InterPro" id="IPR041383">
    <property type="entry name" value="RuvC_III"/>
</dbReference>
<dbReference type="Pfam" id="PF13395">
    <property type="entry name" value="HNH_4"/>
    <property type="match status" value="1"/>
</dbReference>
<comment type="similarity">
    <text evidence="12">Belongs to the CRISPR-associated Cas9 family.</text>
</comment>
<comment type="cofactor">
    <cofactor evidence="1 12">
        <name>Mg(2+)</name>
        <dbReference type="ChEBI" id="CHEBI:18420"/>
    </cofactor>
</comment>
<keyword evidence="4 12" id="KW-0255">Endonuclease</keyword>
<organism evidence="15 16">
    <name type="scientific">Roseivirga spongicola</name>
    <dbReference type="NCBI Taxonomy" id="333140"/>
    <lineage>
        <taxon>Bacteria</taxon>
        <taxon>Pseudomonadati</taxon>
        <taxon>Bacteroidota</taxon>
        <taxon>Cytophagia</taxon>
        <taxon>Cytophagales</taxon>
        <taxon>Roseivirgaceae</taxon>
        <taxon>Roseivirga</taxon>
    </lineage>
</organism>
<comment type="domain">
    <text evidence="12">Has 2 endonuclease domains. The discontinuous RuvC-like domain cleaves the target DNA noncomplementary to crRNA while the HNH nuclease domain cleaves the target DNA complementary to crRNA.</text>
</comment>
<dbReference type="Proteomes" id="UP000075606">
    <property type="component" value="Unassembled WGS sequence"/>
</dbReference>
<dbReference type="InterPro" id="IPR033114">
    <property type="entry name" value="HNH_CAS9"/>
</dbReference>
<evidence type="ECO:0000256" key="12">
    <source>
        <dbReference type="HAMAP-Rule" id="MF_01480"/>
    </source>
</evidence>
<comment type="function">
    <text evidence="12">CRISPR (clustered regularly interspaced short palindromic repeat) is an adaptive immune system that provides protection against mobile genetic elements (viruses, transposable elements and conjugative plasmids). CRISPR clusters contain spacers, sequences complementary to antecedent mobile elements, and target invading nucleic acids. CRISPR clusters are transcribed and processed into CRISPR RNA (crRNA). In type II CRISPR systems correct processing of pre-crRNA requires a trans-encoded small RNA (tracrRNA), endogenous ribonuclease 3 (rnc) and this protein. The tracrRNA serves as a guide for ribonuclease 3-aided processing of pre-crRNA. Subsequently Cas9/crRNA/tracrRNA endonucleolytically cleaves linear or circular dsDNA target complementary to the spacer; Cas9 is inactive in the absence of the 2 guide RNAs (gRNA). Cas9 recognizes the protospacer adjacent motif (PAM) in the CRISPR repeat sequences to help distinguish self versus nonself, as targets within the bacterial CRISPR locus do not have PAMs. PAM recognition is also required for catalytic activity.</text>
</comment>
<dbReference type="GO" id="GO:0004519">
    <property type="term" value="F:endonuclease activity"/>
    <property type="evidence" value="ECO:0007669"/>
    <property type="project" value="UniProtKB-UniRule"/>
</dbReference>
<keyword evidence="7 12" id="KW-0694">RNA-binding</keyword>
<proteinExistence type="inferred from homology"/>
<evidence type="ECO:0000256" key="9">
    <source>
        <dbReference type="ARBA" id="ARBA00023125"/>
    </source>
</evidence>
<evidence type="ECO:0000256" key="4">
    <source>
        <dbReference type="ARBA" id="ARBA00022759"/>
    </source>
</evidence>
<evidence type="ECO:0000256" key="11">
    <source>
        <dbReference type="ARBA" id="ARBA00046380"/>
    </source>
</evidence>
<dbReference type="GO" id="GO:0016787">
    <property type="term" value="F:hydrolase activity"/>
    <property type="evidence" value="ECO:0007669"/>
    <property type="project" value="UniProtKB-KW"/>
</dbReference>